<keyword evidence="3 5" id="KW-0067">ATP-binding</keyword>
<dbReference type="Pfam" id="PF04107">
    <property type="entry name" value="GCS2"/>
    <property type="match status" value="1"/>
</dbReference>
<dbReference type="RefSeq" id="WP_346058813.1">
    <property type="nucleotide sequence ID" value="NZ_BAAAVQ010000006.1"/>
</dbReference>
<evidence type="ECO:0000256" key="3">
    <source>
        <dbReference type="ARBA" id="ARBA00022840"/>
    </source>
</evidence>
<name>A0ABV9MJ70_9MICC</name>
<sequence>MRSYVQKIEFADSPQSTIGVEWEIALVNRENADLCSVAEKVLDKLKEDAGIPADEEHPTIKPELLMNTVEVVTGVHRTVADAADELRANVRRLREVTDPMGVDLYCAGSHPFAAPTSQPVTDKERYANLIDRTQWWGRQMVIYGIHVHVGLDDREKALPITDGLINYQPHFQALSASSPYWGGEDTGYASQRALMFQQLPTAGIPFHFNSWSEYEAYVADMLHTGVIDDISEIRWDVRPVNRLGTVEMRICDGMSSLEDISAITALTQCLVHDMSMSLEAGYKIPVMPAWHRVENKWRAARYGLDAIIILNAQGDEMLVTDHLRNEVKRLTPVAEQLGCQDELQGIIRLIERGAGYQIQRQIFATTGGDFQAVVKDNVAQMNAV</sequence>
<comment type="similarity">
    <text evidence="5">Belongs to the glutamate--cysteine ligase type 2 family. YbdK subfamily.</text>
</comment>
<dbReference type="Gene3D" id="3.30.590.20">
    <property type="match status" value="1"/>
</dbReference>
<dbReference type="InterPro" id="IPR011793">
    <property type="entry name" value="YbdK"/>
</dbReference>
<dbReference type="HAMAP" id="MF_01609">
    <property type="entry name" value="Glu_cys_ligase_2"/>
    <property type="match status" value="1"/>
</dbReference>
<comment type="function">
    <text evidence="5">ATP-dependent carboxylate-amine ligase which exhibits weak glutamate--cysteine ligase activity.</text>
</comment>
<keyword evidence="7" id="KW-1185">Reference proteome</keyword>
<gene>
    <name evidence="6" type="ORF">ACFO7V_05490</name>
</gene>
<dbReference type="SUPFAM" id="SSF55931">
    <property type="entry name" value="Glutamine synthetase/guanido kinase"/>
    <property type="match status" value="1"/>
</dbReference>
<evidence type="ECO:0000313" key="7">
    <source>
        <dbReference type="Proteomes" id="UP001595884"/>
    </source>
</evidence>
<accession>A0ABV9MJ70</accession>
<dbReference type="NCBIfam" id="NF010043">
    <property type="entry name" value="PRK13517.1-3"/>
    <property type="match status" value="1"/>
</dbReference>
<dbReference type="InterPro" id="IPR006336">
    <property type="entry name" value="GCS2"/>
</dbReference>
<dbReference type="InterPro" id="IPR014746">
    <property type="entry name" value="Gln_synth/guanido_kin_cat_dom"/>
</dbReference>
<dbReference type="GO" id="GO:0004357">
    <property type="term" value="F:glutamate-cysteine ligase activity"/>
    <property type="evidence" value="ECO:0007669"/>
    <property type="project" value="UniProtKB-EC"/>
</dbReference>
<dbReference type="EC" id="6.3.2.2" evidence="5"/>
<keyword evidence="1 5" id="KW-0436">Ligase</keyword>
<reference evidence="7" key="1">
    <citation type="journal article" date="2019" name="Int. J. Syst. Evol. Microbiol.">
        <title>The Global Catalogue of Microorganisms (GCM) 10K type strain sequencing project: providing services to taxonomists for standard genome sequencing and annotation.</title>
        <authorList>
            <consortium name="The Broad Institute Genomics Platform"/>
            <consortium name="The Broad Institute Genome Sequencing Center for Infectious Disease"/>
            <person name="Wu L."/>
            <person name="Ma J."/>
        </authorList>
    </citation>
    <scope>NUCLEOTIDE SEQUENCE [LARGE SCALE GENOMIC DNA]</scope>
    <source>
        <strain evidence="7">CGMCC 1.12849</strain>
    </source>
</reference>
<dbReference type="NCBIfam" id="NF010042">
    <property type="entry name" value="PRK13517.1-2"/>
    <property type="match status" value="1"/>
</dbReference>
<dbReference type="InterPro" id="IPR050141">
    <property type="entry name" value="GCL_type2/YbdK_subfam"/>
</dbReference>
<dbReference type="NCBIfam" id="TIGR02050">
    <property type="entry name" value="gshA_cyan_rel"/>
    <property type="match status" value="1"/>
</dbReference>
<comment type="catalytic activity">
    <reaction evidence="4 5">
        <text>L-cysteine + L-glutamate + ATP = gamma-L-glutamyl-L-cysteine + ADP + phosphate + H(+)</text>
        <dbReference type="Rhea" id="RHEA:13285"/>
        <dbReference type="ChEBI" id="CHEBI:15378"/>
        <dbReference type="ChEBI" id="CHEBI:29985"/>
        <dbReference type="ChEBI" id="CHEBI:30616"/>
        <dbReference type="ChEBI" id="CHEBI:35235"/>
        <dbReference type="ChEBI" id="CHEBI:43474"/>
        <dbReference type="ChEBI" id="CHEBI:58173"/>
        <dbReference type="ChEBI" id="CHEBI:456216"/>
        <dbReference type="EC" id="6.3.2.2"/>
    </reaction>
</comment>
<dbReference type="Proteomes" id="UP001595884">
    <property type="component" value="Unassembled WGS sequence"/>
</dbReference>
<evidence type="ECO:0000256" key="1">
    <source>
        <dbReference type="ARBA" id="ARBA00022598"/>
    </source>
</evidence>
<protein>
    <recommendedName>
        <fullName evidence="5">Putative glutamate--cysteine ligase 2</fullName>
        <ecNumber evidence="5">6.3.2.2</ecNumber>
    </recommendedName>
    <alternativeName>
        <fullName evidence="5">Gamma-glutamylcysteine synthetase 2</fullName>
        <shortName evidence="5">GCS 2</shortName>
        <shortName evidence="5">Gamma-GCS 2</shortName>
    </alternativeName>
</protein>
<evidence type="ECO:0000256" key="4">
    <source>
        <dbReference type="ARBA" id="ARBA00048819"/>
    </source>
</evidence>
<organism evidence="6 7">
    <name type="scientific">Glutamicibacter bergerei</name>
    <dbReference type="NCBI Taxonomy" id="256702"/>
    <lineage>
        <taxon>Bacteria</taxon>
        <taxon>Bacillati</taxon>
        <taxon>Actinomycetota</taxon>
        <taxon>Actinomycetes</taxon>
        <taxon>Micrococcales</taxon>
        <taxon>Micrococcaceae</taxon>
        <taxon>Glutamicibacter</taxon>
    </lineage>
</organism>
<dbReference type="NCBIfam" id="NF010044">
    <property type="entry name" value="PRK13517.1-4"/>
    <property type="match status" value="1"/>
</dbReference>
<dbReference type="PANTHER" id="PTHR36510:SF1">
    <property type="entry name" value="GLUTAMATE--CYSTEINE LIGASE 2-RELATED"/>
    <property type="match status" value="1"/>
</dbReference>
<evidence type="ECO:0000256" key="2">
    <source>
        <dbReference type="ARBA" id="ARBA00022741"/>
    </source>
</evidence>
<evidence type="ECO:0000256" key="5">
    <source>
        <dbReference type="HAMAP-Rule" id="MF_01609"/>
    </source>
</evidence>
<dbReference type="EMBL" id="JBHSHE010000021">
    <property type="protein sequence ID" value="MFC4715589.1"/>
    <property type="molecule type" value="Genomic_DNA"/>
</dbReference>
<keyword evidence="2 5" id="KW-0547">Nucleotide-binding</keyword>
<proteinExistence type="inferred from homology"/>
<dbReference type="PANTHER" id="PTHR36510">
    <property type="entry name" value="GLUTAMATE--CYSTEINE LIGASE 2-RELATED"/>
    <property type="match status" value="1"/>
</dbReference>
<comment type="caution">
    <text evidence="6">The sequence shown here is derived from an EMBL/GenBank/DDBJ whole genome shotgun (WGS) entry which is preliminary data.</text>
</comment>
<evidence type="ECO:0000313" key="6">
    <source>
        <dbReference type="EMBL" id="MFC4715589.1"/>
    </source>
</evidence>